<dbReference type="AlphaFoldDB" id="A0A8J3WHW5"/>
<dbReference type="Proteomes" id="UP000655044">
    <property type="component" value="Unassembled WGS sequence"/>
</dbReference>
<evidence type="ECO:0000313" key="6">
    <source>
        <dbReference type="EMBL" id="GIH88261.1"/>
    </source>
</evidence>
<keyword evidence="3" id="KW-0804">Transcription</keyword>
<dbReference type="InterPro" id="IPR005119">
    <property type="entry name" value="LysR_subst-bd"/>
</dbReference>
<dbReference type="EMBL" id="BOOI01000077">
    <property type="protein sequence ID" value="GIH88261.1"/>
    <property type="molecule type" value="Genomic_DNA"/>
</dbReference>
<gene>
    <name evidence="6" type="ORF">Pro02_66690</name>
</gene>
<reference evidence="6" key="1">
    <citation type="submission" date="2021-01" db="EMBL/GenBank/DDBJ databases">
        <title>Whole genome shotgun sequence of Planobispora rosea NBRC 15558.</title>
        <authorList>
            <person name="Komaki H."/>
            <person name="Tamura T."/>
        </authorList>
    </citation>
    <scope>NUCLEOTIDE SEQUENCE</scope>
    <source>
        <strain evidence="6">NBRC 15558</strain>
    </source>
</reference>
<evidence type="ECO:0000256" key="3">
    <source>
        <dbReference type="ARBA" id="ARBA00023163"/>
    </source>
</evidence>
<evidence type="ECO:0000259" key="5">
    <source>
        <dbReference type="Pfam" id="PF03466"/>
    </source>
</evidence>
<protein>
    <submittedName>
        <fullName evidence="6">LysR family transcriptional regulator</fullName>
    </submittedName>
</protein>
<evidence type="ECO:0000256" key="4">
    <source>
        <dbReference type="SAM" id="MobiDB-lite"/>
    </source>
</evidence>
<dbReference type="GO" id="GO:0000976">
    <property type="term" value="F:transcription cis-regulatory region binding"/>
    <property type="evidence" value="ECO:0007669"/>
    <property type="project" value="TreeGrafter"/>
</dbReference>
<organism evidence="6 7">
    <name type="scientific">Planobispora rosea</name>
    <dbReference type="NCBI Taxonomy" id="35762"/>
    <lineage>
        <taxon>Bacteria</taxon>
        <taxon>Bacillati</taxon>
        <taxon>Actinomycetota</taxon>
        <taxon>Actinomycetes</taxon>
        <taxon>Streptosporangiales</taxon>
        <taxon>Streptosporangiaceae</taxon>
        <taxon>Planobispora</taxon>
    </lineage>
</organism>
<name>A0A8J3WHW5_PLARO</name>
<proteinExistence type="inferred from homology"/>
<dbReference type="SUPFAM" id="SSF53850">
    <property type="entry name" value="Periplasmic binding protein-like II"/>
    <property type="match status" value="1"/>
</dbReference>
<dbReference type="Pfam" id="PF03466">
    <property type="entry name" value="LysR_substrate"/>
    <property type="match status" value="1"/>
</dbReference>
<evidence type="ECO:0000256" key="2">
    <source>
        <dbReference type="ARBA" id="ARBA00023015"/>
    </source>
</evidence>
<feature type="region of interest" description="Disordered" evidence="4">
    <location>
        <begin position="1"/>
        <end position="47"/>
    </location>
</feature>
<evidence type="ECO:0000256" key="1">
    <source>
        <dbReference type="ARBA" id="ARBA00009437"/>
    </source>
</evidence>
<dbReference type="CDD" id="cd05466">
    <property type="entry name" value="PBP2_LTTR_substrate"/>
    <property type="match status" value="1"/>
</dbReference>
<feature type="domain" description="LysR substrate-binding" evidence="5">
    <location>
        <begin position="80"/>
        <end position="283"/>
    </location>
</feature>
<dbReference type="GO" id="GO:0006355">
    <property type="term" value="P:regulation of DNA-templated transcription"/>
    <property type="evidence" value="ECO:0007669"/>
    <property type="project" value="TreeGrafter"/>
</dbReference>
<dbReference type="Gene3D" id="3.40.190.10">
    <property type="entry name" value="Periplasmic binding protein-like II"/>
    <property type="match status" value="2"/>
</dbReference>
<feature type="compositionally biased region" description="Low complexity" evidence="4">
    <location>
        <begin position="29"/>
        <end position="47"/>
    </location>
</feature>
<evidence type="ECO:0000313" key="7">
    <source>
        <dbReference type="Proteomes" id="UP000655044"/>
    </source>
</evidence>
<dbReference type="PANTHER" id="PTHR30126:SF39">
    <property type="entry name" value="HTH-TYPE TRANSCRIPTIONAL REGULATOR CYSL"/>
    <property type="match status" value="1"/>
</dbReference>
<dbReference type="RefSeq" id="WP_068923670.1">
    <property type="nucleotide sequence ID" value="NZ_BMQP01000051.1"/>
</dbReference>
<comment type="similarity">
    <text evidence="1">Belongs to the LysR transcriptional regulatory family.</text>
</comment>
<keyword evidence="2" id="KW-0805">Transcription regulation</keyword>
<sequence>MKQGRDPGAYLSPGSARVRPGAASANQIPAAPHTAAATSSASADPPVVPMPTAAPMAATMLDWSRRLLEQAEQAHREVTGQAQRLRLGALETLAAVYVPQVLARLAGRRPGIEVQVHPTARRDDLLADVAAGRLEAALLLDTGEVLGTLGFSAPPAPLAFLDIGTVPLVLVAAPGHRLSGRPALSAEDLAGERLLVNAPGCSFHMAADKVFAPTLQRIPAGGVQVMRAWAEQGLGIALLPEFAASAALRSGTLTELGLPVPALSLRLVWRGDREALPGLRDLLYAAVP</sequence>
<accession>A0A8J3WHW5</accession>
<comment type="caution">
    <text evidence="6">The sequence shown here is derived from an EMBL/GenBank/DDBJ whole genome shotgun (WGS) entry which is preliminary data.</text>
</comment>
<keyword evidence="7" id="KW-1185">Reference proteome</keyword>
<dbReference type="PANTHER" id="PTHR30126">
    <property type="entry name" value="HTH-TYPE TRANSCRIPTIONAL REGULATOR"/>
    <property type="match status" value="1"/>
</dbReference>